<dbReference type="EMBL" id="CAJZBQ010000056">
    <property type="protein sequence ID" value="CAG9333315.1"/>
    <property type="molecule type" value="Genomic_DNA"/>
</dbReference>
<keyword evidence="5" id="KW-1185">Reference proteome</keyword>
<dbReference type="GO" id="GO:0005524">
    <property type="term" value="F:ATP binding"/>
    <property type="evidence" value="ECO:0007669"/>
    <property type="project" value="UniProtKB-KW"/>
</dbReference>
<comment type="caution">
    <text evidence="4">The sequence shown here is derived from an EMBL/GenBank/DDBJ whole genome shotgun (WGS) entry which is preliminary data.</text>
</comment>
<dbReference type="PROSITE" id="PS00455">
    <property type="entry name" value="AMP_BINDING"/>
    <property type="match status" value="1"/>
</dbReference>
<dbReference type="Gene3D" id="3.40.50.12780">
    <property type="entry name" value="N-terminal domain of ligase-like"/>
    <property type="match status" value="1"/>
</dbReference>
<evidence type="ECO:0000256" key="2">
    <source>
        <dbReference type="ARBA" id="ARBA00022840"/>
    </source>
</evidence>
<dbReference type="Proteomes" id="UP001162131">
    <property type="component" value="Unassembled WGS sequence"/>
</dbReference>
<keyword evidence="1" id="KW-0547">Nucleotide-binding</keyword>
<evidence type="ECO:0000313" key="5">
    <source>
        <dbReference type="Proteomes" id="UP001162131"/>
    </source>
</evidence>
<evidence type="ECO:0000313" key="4">
    <source>
        <dbReference type="EMBL" id="CAG9333315.1"/>
    </source>
</evidence>
<accession>A0AAU9KCI8</accession>
<dbReference type="GO" id="GO:0016020">
    <property type="term" value="C:membrane"/>
    <property type="evidence" value="ECO:0007669"/>
    <property type="project" value="TreeGrafter"/>
</dbReference>
<sequence length="666" mass="74494">MGLGSYSTPVHQYSQAISGEEKPGETPIYVSPLAKPYLYTPLETGATTLYQNFQVSVKNHGEKPFLGTRRVKNDGSYGEYIWKTYDEVSELSMKIGSGLHALGLTEKNDENLSILGIYAKTSEEWMITDIAAMSQNITIVPIYEVQQPETIRFIINQTQMKAVVCSVMQLEKLMSIKADGSLPSLRIIIVFPEINEDIKARCSSIGVDVYSLQEVANLSQEIVESPPKQSDVYTICYTSGTTGRSKGAIITHSNVIATIAGISASGFLFNPNDSHLSYLPLAHMLERLISQMIIFYGANIGFYSGDVNNIKDDLSALKPTIFVSVPRLYNRFYDLMIQQFNNMTGIKKFIADRALAWKMSSYHTDGSVSNRFWDTLVFNKIRNNLGGRVRFMLTGSAPISGEVLSFLRVAFACPIVEGYGQTESCAGSMVTRPTDNECGHVGGPLPSLEVKLVDVPDMKYLCTDTDETGTSAPRGEICIRGLTVFKGYYKEPEHTSEAIDSEGWLHTGDIATRLPHNGAFKIIDRIKNFFKLAQGEYVAVEKIELMYTKSKFISQIFVYGDSFQSFLVGVVVPDEEYIRNSWLGEHGISPDTPFDVICKRKDLKHDILEDMKRISNEAGLFGYEQVRKIHLEPIPWSTDDLITPTQKLMHFKAKLKYQDVIAELYS</sequence>
<gene>
    <name evidence="4" type="ORF">BSTOLATCC_MIC58129</name>
</gene>
<keyword evidence="2" id="KW-0067">ATP-binding</keyword>
<feature type="domain" description="AMP-dependent synthetase/ligase" evidence="3">
    <location>
        <begin position="54"/>
        <end position="489"/>
    </location>
</feature>
<dbReference type="GO" id="GO:0005783">
    <property type="term" value="C:endoplasmic reticulum"/>
    <property type="evidence" value="ECO:0007669"/>
    <property type="project" value="TreeGrafter"/>
</dbReference>
<dbReference type="PANTHER" id="PTHR43272">
    <property type="entry name" value="LONG-CHAIN-FATTY-ACID--COA LIGASE"/>
    <property type="match status" value="1"/>
</dbReference>
<evidence type="ECO:0000259" key="3">
    <source>
        <dbReference type="Pfam" id="PF00501"/>
    </source>
</evidence>
<dbReference type="GO" id="GO:0004467">
    <property type="term" value="F:long-chain fatty acid-CoA ligase activity"/>
    <property type="evidence" value="ECO:0007669"/>
    <property type="project" value="TreeGrafter"/>
</dbReference>
<reference evidence="4" key="1">
    <citation type="submission" date="2021-09" db="EMBL/GenBank/DDBJ databases">
        <authorList>
            <consortium name="AG Swart"/>
            <person name="Singh M."/>
            <person name="Singh A."/>
            <person name="Seah K."/>
            <person name="Emmerich C."/>
        </authorList>
    </citation>
    <scope>NUCLEOTIDE SEQUENCE</scope>
    <source>
        <strain evidence="4">ATCC30299</strain>
    </source>
</reference>
<name>A0AAU9KCI8_9CILI</name>
<protein>
    <recommendedName>
        <fullName evidence="3">AMP-dependent synthetase/ligase domain-containing protein</fullName>
    </recommendedName>
</protein>
<dbReference type="InterPro" id="IPR042099">
    <property type="entry name" value="ANL_N_sf"/>
</dbReference>
<dbReference type="InterPro" id="IPR000873">
    <property type="entry name" value="AMP-dep_synth/lig_dom"/>
</dbReference>
<dbReference type="Pfam" id="PF00501">
    <property type="entry name" value="AMP-binding"/>
    <property type="match status" value="1"/>
</dbReference>
<proteinExistence type="predicted"/>
<dbReference type="SUPFAM" id="SSF56801">
    <property type="entry name" value="Acetyl-CoA synthetase-like"/>
    <property type="match status" value="1"/>
</dbReference>
<evidence type="ECO:0000256" key="1">
    <source>
        <dbReference type="ARBA" id="ARBA00022741"/>
    </source>
</evidence>
<organism evidence="4 5">
    <name type="scientific">Blepharisma stoltei</name>
    <dbReference type="NCBI Taxonomy" id="1481888"/>
    <lineage>
        <taxon>Eukaryota</taxon>
        <taxon>Sar</taxon>
        <taxon>Alveolata</taxon>
        <taxon>Ciliophora</taxon>
        <taxon>Postciliodesmatophora</taxon>
        <taxon>Heterotrichea</taxon>
        <taxon>Heterotrichida</taxon>
        <taxon>Blepharismidae</taxon>
        <taxon>Blepharisma</taxon>
    </lineage>
</organism>
<dbReference type="InterPro" id="IPR020845">
    <property type="entry name" value="AMP-binding_CS"/>
</dbReference>
<dbReference type="PANTHER" id="PTHR43272:SF33">
    <property type="entry name" value="AMP-BINDING DOMAIN-CONTAINING PROTEIN-RELATED"/>
    <property type="match status" value="1"/>
</dbReference>
<dbReference type="AlphaFoldDB" id="A0AAU9KCI8"/>